<keyword evidence="2" id="KW-1185">Reference proteome</keyword>
<dbReference type="RefSeq" id="WP_174448461.1">
    <property type="nucleotide sequence ID" value="NZ_AP018732.1"/>
</dbReference>
<dbReference type="GeneID" id="55584627"/>
<dbReference type="Pfam" id="PF09719">
    <property type="entry name" value="C_GCAxxG_C_C"/>
    <property type="match status" value="1"/>
</dbReference>
<gene>
    <name evidence="1" type="ORF">NAS2_0816</name>
</gene>
<evidence type="ECO:0000313" key="2">
    <source>
        <dbReference type="Proteomes" id="UP000509448"/>
    </source>
</evidence>
<dbReference type="AlphaFoldDB" id="A0A4P2VMB1"/>
<dbReference type="KEGG" id="ccai:NAS2_0816"/>
<evidence type="ECO:0000313" key="1">
    <source>
        <dbReference type="EMBL" id="BBE42205.1"/>
    </source>
</evidence>
<organism evidence="1 2">
    <name type="scientific">Conexivisphaera calida</name>
    <dbReference type="NCBI Taxonomy" id="1874277"/>
    <lineage>
        <taxon>Archaea</taxon>
        <taxon>Nitrososphaerota</taxon>
        <taxon>Conexivisphaeria</taxon>
        <taxon>Conexivisphaerales</taxon>
        <taxon>Conexivisphaeraceae</taxon>
        <taxon>Conexivisphaera</taxon>
    </lineage>
</organism>
<reference evidence="1 2" key="1">
    <citation type="journal article" date="2019" name="ISME J.">
        <title>Isolation and characterization of a thermophilic sulfur- and iron-reducing thaumarchaeote from a terrestrial acidic hot spring.</title>
        <authorList>
            <person name="Kato S."/>
            <person name="Itoh T."/>
            <person name="Yuki M."/>
            <person name="Nagamori M."/>
            <person name="Ohnishi M."/>
            <person name="Uematsu K."/>
            <person name="Suzuki K."/>
            <person name="Takashina T."/>
            <person name="Ohkuma M."/>
        </authorList>
    </citation>
    <scope>NUCLEOTIDE SEQUENCE [LARGE SCALE GENOMIC DNA]</scope>
    <source>
        <strain evidence="1 2">NAS-02</strain>
    </source>
</reference>
<dbReference type="EMBL" id="AP018732">
    <property type="protein sequence ID" value="BBE42205.1"/>
    <property type="molecule type" value="Genomic_DNA"/>
</dbReference>
<name>A0A4P2VMB1_9ARCH</name>
<protein>
    <submittedName>
        <fullName evidence="1">Redox family protein</fullName>
    </submittedName>
</protein>
<dbReference type="Proteomes" id="UP000509448">
    <property type="component" value="Chromosome"/>
</dbReference>
<proteinExistence type="predicted"/>
<dbReference type="InterPro" id="IPR010181">
    <property type="entry name" value="CGCAxxGCC_motif"/>
</dbReference>
<accession>A0A4P2VMB1</accession>
<sequence length="171" mass="18401">MEGIPRRAHDEARDLELKYFGCGPMALLGAFRALGLEDEGALRASMAMVGGMAGNGETCGALVGALMVVGYVYGRRGLVRATPETEGPILELGSRVVDRFRSEFGSINCRDIQRRLIGRSYNLRDTREVEELHSSRGVEVCAEVGRAAEIATEVVLEGGFVPPTARDGADE</sequence>
<dbReference type="NCBIfam" id="TIGR01909">
    <property type="entry name" value="C_GCAxxG_C_C"/>
    <property type="match status" value="1"/>
</dbReference>